<evidence type="ECO:0000256" key="1">
    <source>
        <dbReference type="SAM" id="MobiDB-lite"/>
    </source>
</evidence>
<evidence type="ECO:0000259" key="3">
    <source>
        <dbReference type="Pfam" id="PF13240"/>
    </source>
</evidence>
<gene>
    <name evidence="4" type="ORF">N288_22815</name>
</gene>
<accession>U5LIE9</accession>
<dbReference type="AlphaFoldDB" id="U5LIE9"/>
<feature type="domain" description="Zinc-ribbon" evidence="3">
    <location>
        <begin position="2"/>
        <end position="24"/>
    </location>
</feature>
<keyword evidence="5" id="KW-1185">Reference proteome</keyword>
<dbReference type="InterPro" id="IPR047676">
    <property type="entry name" value="FxLYD_dom"/>
</dbReference>
<dbReference type="STRING" id="1367477.N288_22815"/>
<dbReference type="OrthoDB" id="1822804at2"/>
<name>U5LIE9_9BACI</name>
<dbReference type="Proteomes" id="UP000017805">
    <property type="component" value="Chromosome"/>
</dbReference>
<sequence length="423" mass="46480">MFCNQCGEKLAADSRFCTKCGAPVARPKEEMKDGNGSGQAAADESLSKKHTYPIDEANMDTPVNGAESRSERKRTTFKSALPFALPLVSILIAAIGLSYYYFQEKEVNAEVLGIMKSAEETALKGDYEASKKLLEEGISKRPEYTALKGNLDLVNLALELEGILDTASSKIKKTEFNAASKGLASLKSKINDSESPLFEPFKAKVEEKEVQIAVGTIKKELNGLKTVDELAGKLSILATLPEKEATPVKTEILNKIIQISTDDAEGKLKGKQFTDAFSIIDKGLEYATNDKKLLAFRDRVEQERSAFEQAEQQRIEQAMEAAAQEDLKNRTAAVEVLGVTAEVDEYGDLYVTGEVKNTATASISSVTIYYSVYDADNSYITDGSVTVYPYYLEPGESGSFDDIYYGIYQDATVDIDNITWYLN</sequence>
<dbReference type="HOGENOM" id="CLU_053476_0_0_9"/>
<evidence type="ECO:0000313" key="4">
    <source>
        <dbReference type="EMBL" id="AGX06402.1"/>
    </source>
</evidence>
<dbReference type="NCBIfam" id="NF038353">
    <property type="entry name" value="FxLYD_dom"/>
    <property type="match status" value="1"/>
</dbReference>
<evidence type="ECO:0000313" key="5">
    <source>
        <dbReference type="Proteomes" id="UP000017805"/>
    </source>
</evidence>
<dbReference type="EMBL" id="CP006643">
    <property type="protein sequence ID" value="AGX06402.1"/>
    <property type="molecule type" value="Genomic_DNA"/>
</dbReference>
<dbReference type="Pfam" id="PF13240">
    <property type="entry name" value="Zn_Ribbon_1"/>
    <property type="match status" value="1"/>
</dbReference>
<protein>
    <recommendedName>
        <fullName evidence="3">Zinc-ribbon domain-containing protein</fullName>
    </recommendedName>
</protein>
<dbReference type="KEGG" id="bif:N288_22815"/>
<dbReference type="RefSeq" id="WP_009792822.1">
    <property type="nucleotide sequence ID" value="NC_022524.1"/>
</dbReference>
<proteinExistence type="predicted"/>
<keyword evidence="2" id="KW-0472">Membrane</keyword>
<feature type="region of interest" description="Disordered" evidence="1">
    <location>
        <begin position="26"/>
        <end position="71"/>
    </location>
</feature>
<evidence type="ECO:0000256" key="2">
    <source>
        <dbReference type="SAM" id="Phobius"/>
    </source>
</evidence>
<dbReference type="PATRIC" id="fig|1367477.3.peg.4555"/>
<reference evidence="4 5" key="1">
    <citation type="submission" date="2013-07" db="EMBL/GenBank/DDBJ databases">
        <title>Complete genome sequence of Bacillus infantis NRRL B-14911 that has potential to induce cardiac disease by antigenic mimicry.</title>
        <authorList>
            <person name="Massilamany C."/>
            <person name="Smith T.P.L."/>
            <person name="Loy J.D."/>
            <person name="Barletta R."/>
            <person name="Reddy J."/>
        </authorList>
    </citation>
    <scope>NUCLEOTIDE SEQUENCE [LARGE SCALE GENOMIC DNA]</scope>
    <source>
        <strain evidence="4 5">NRRL B-14911</strain>
    </source>
</reference>
<dbReference type="InterPro" id="IPR026870">
    <property type="entry name" value="Zinc_ribbon_dom"/>
</dbReference>
<keyword evidence="2" id="KW-1133">Transmembrane helix</keyword>
<keyword evidence="2" id="KW-0812">Transmembrane</keyword>
<organism evidence="4 5">
    <name type="scientific">Bacillus infantis NRRL B-14911</name>
    <dbReference type="NCBI Taxonomy" id="1367477"/>
    <lineage>
        <taxon>Bacteria</taxon>
        <taxon>Bacillati</taxon>
        <taxon>Bacillota</taxon>
        <taxon>Bacilli</taxon>
        <taxon>Bacillales</taxon>
        <taxon>Bacillaceae</taxon>
        <taxon>Bacillus</taxon>
    </lineage>
</organism>
<feature type="transmembrane region" description="Helical" evidence="2">
    <location>
        <begin position="80"/>
        <end position="102"/>
    </location>
</feature>